<evidence type="ECO:0000313" key="4">
    <source>
        <dbReference type="EMBL" id="PTK30040.1"/>
    </source>
</evidence>
<keyword evidence="1" id="KW-0732">Signal</keyword>
<dbReference type="InterPro" id="IPR005877">
    <property type="entry name" value="YSIRK_signal_dom"/>
</dbReference>
<sequence>MKKKPNRRLDFLPNVQNKYSIRKFTAGAASILVGATLIFGAGQEEAKAAESDQAVTGQENTSSVTDTTNQQSTEEKEVSDSTETNQQSQEAKEVTNNTETSQQLPEAKEVTDNTETSQQSPEAKEAPKSDSTETDQPSPEETPKSDSTETNQPSPEEAPKSDSTETDQPSTKEAPKSDSTEIDQPSPEEAPKSESTETNQPSTKEAPKSESTETNQPSLDKQETTSDVTEQPEASASIQNISEELNVSSDDTVQALENIGVDTSNASEAEAMAALIQNDYANNNEETPVATTTNINTATARNNETTNILRARVLAATNNNVSSTNNNRIIEADALANGYIKKSIDATNAANTLSGRAWIVDKGTPATTLNGLTPVPEGTSVYMQWIDKDGVESPIYKAATTNSLSKSDASQVGPGAYAFDLREPFIDENGKEHKYRASNDQRYRIWIDDFKTEGGNTATMLRVAGGYLPGKYVDSVTANNMGQFPFIGVNMQRTGIFMAVKPEGNYMTKPENEWIHDEKGADRPLSRNSIHGRVWLETGENGDQANSATGPNYNPLISGDRAAQGYTVVFSSLTDEGVQAYGNQIKGLPTSKQADAVKQLLTEHPEYISATVYGETNDKGYYTIHFPNDIKINNDYIYGYVLDPDGERIEGYSSFTSPLFHKAGGLLGDKNTSWTPQPTPVEKPLKHGWYNVNFALIPHADTPTDKADNEFYEPTTEDITKDYGTPTTDKEVTDAVTVPNYPSDKGTPTITVDDPSK</sequence>
<protein>
    <recommendedName>
        <fullName evidence="3">YSIRK Gram-positive signal peptide domain-containing protein</fullName>
    </recommendedName>
</protein>
<gene>
    <name evidence="4" type="ORF">BUZ51_08620</name>
</gene>
<dbReference type="RefSeq" id="WP_142399610.1">
    <property type="nucleotide sequence ID" value="NZ_PZHX01000017.1"/>
</dbReference>
<name>A0A974KWU3_STAHO</name>
<comment type="caution">
    <text evidence="4">The sequence shown here is derived from an EMBL/GenBank/DDBJ whole genome shotgun (WGS) entry which is preliminary data.</text>
</comment>
<accession>A0A974KWU3</accession>
<organism evidence="4 5">
    <name type="scientific">Staphylococcus hominis</name>
    <dbReference type="NCBI Taxonomy" id="1290"/>
    <lineage>
        <taxon>Bacteria</taxon>
        <taxon>Bacillati</taxon>
        <taxon>Bacillota</taxon>
        <taxon>Bacilli</taxon>
        <taxon>Bacillales</taxon>
        <taxon>Staphylococcaceae</taxon>
        <taxon>Staphylococcus</taxon>
    </lineage>
</organism>
<evidence type="ECO:0000313" key="5">
    <source>
        <dbReference type="Proteomes" id="UP000241540"/>
    </source>
</evidence>
<feature type="region of interest" description="Disordered" evidence="2">
    <location>
        <begin position="716"/>
        <end position="757"/>
    </location>
</feature>
<dbReference type="AlphaFoldDB" id="A0A974KWU3"/>
<evidence type="ECO:0000256" key="1">
    <source>
        <dbReference type="ARBA" id="ARBA00022729"/>
    </source>
</evidence>
<reference evidence="4 5" key="1">
    <citation type="journal article" date="2016" name="Front. Microbiol.">
        <title>Comprehensive Phylogenetic Analysis of Bovine Non-aureus Staphylococci Species Based on Whole-Genome Sequencing.</title>
        <authorList>
            <person name="Naushad S."/>
            <person name="Barkema H.W."/>
            <person name="Luby C."/>
            <person name="Condas L.A."/>
            <person name="Nobrega D.B."/>
            <person name="Carson D.A."/>
            <person name="De Buck J."/>
        </authorList>
    </citation>
    <scope>NUCLEOTIDE SEQUENCE [LARGE SCALE GENOMIC DNA]</scope>
    <source>
        <strain evidence="4 5">SNUC 5336</strain>
    </source>
</reference>
<feature type="non-terminal residue" evidence="4">
    <location>
        <position position="757"/>
    </location>
</feature>
<dbReference type="Pfam" id="PF04650">
    <property type="entry name" value="YSIRK_signal"/>
    <property type="match status" value="1"/>
</dbReference>
<feature type="domain" description="YSIRK Gram-positive signal peptide" evidence="3">
    <location>
        <begin position="16"/>
        <end position="39"/>
    </location>
</feature>
<dbReference type="NCBIfam" id="TIGR01168">
    <property type="entry name" value="YSIRK_signal"/>
    <property type="match status" value="1"/>
</dbReference>
<evidence type="ECO:0000256" key="2">
    <source>
        <dbReference type="SAM" id="MobiDB-lite"/>
    </source>
</evidence>
<dbReference type="EMBL" id="PZHX01000017">
    <property type="protein sequence ID" value="PTK30040.1"/>
    <property type="molecule type" value="Genomic_DNA"/>
</dbReference>
<proteinExistence type="predicted"/>
<evidence type="ECO:0000259" key="3">
    <source>
        <dbReference type="Pfam" id="PF04650"/>
    </source>
</evidence>
<feature type="compositionally biased region" description="Basic and acidic residues" evidence="2">
    <location>
        <begin position="122"/>
        <end position="131"/>
    </location>
</feature>
<feature type="compositionally biased region" description="Polar residues" evidence="2">
    <location>
        <begin position="53"/>
        <end position="72"/>
    </location>
</feature>
<feature type="compositionally biased region" description="Polar residues" evidence="2">
    <location>
        <begin position="212"/>
        <end position="248"/>
    </location>
</feature>
<feature type="region of interest" description="Disordered" evidence="2">
    <location>
        <begin position="43"/>
        <end position="248"/>
    </location>
</feature>
<feature type="compositionally biased region" description="Polar residues" evidence="2">
    <location>
        <begin position="81"/>
        <end position="104"/>
    </location>
</feature>
<dbReference type="Proteomes" id="UP000241540">
    <property type="component" value="Unassembled WGS sequence"/>
</dbReference>